<sequence>MLAQGQSCSPKKEKEMKNTVMEMKNSLEGLSSRVKDTEEWISELGERLEEITQAQHIKEKRIKKNENSLKELWDNIKYTNIHIIGVPEGNERDKENLFEEIAENFPNLRKETDIQIQEAQRAPNEINPKRPIPRHIKERILKARRERQQVTCKGNLSLEYSTWQGYHTKWKKKEFSRQAKN</sequence>
<name>A0A9L0SV47_HORSE</name>
<dbReference type="Gene3D" id="1.20.5.390">
    <property type="entry name" value="L1 transposable element, trimerization domain"/>
    <property type="match status" value="1"/>
</dbReference>
<dbReference type="GO" id="GO:0032197">
    <property type="term" value="P:retrotransposition"/>
    <property type="evidence" value="ECO:0000318"/>
    <property type="project" value="GO_Central"/>
</dbReference>
<reference evidence="3" key="2">
    <citation type="submission" date="2025-08" db="UniProtKB">
        <authorList>
            <consortium name="Ensembl"/>
        </authorList>
    </citation>
    <scope>IDENTIFICATION</scope>
    <source>
        <strain evidence="3">Thoroughbred</strain>
    </source>
</reference>
<protein>
    <recommendedName>
        <fullName evidence="5">L1 transposable element RRM domain-containing protein</fullName>
    </recommendedName>
</protein>
<dbReference type="PANTHER" id="PTHR11505">
    <property type="entry name" value="L1 TRANSPOSABLE ELEMENT-RELATED"/>
    <property type="match status" value="1"/>
</dbReference>
<feature type="domain" description="L1 transposable element RRM" evidence="1">
    <location>
        <begin position="80"/>
        <end position="155"/>
    </location>
</feature>
<evidence type="ECO:0000313" key="4">
    <source>
        <dbReference type="Proteomes" id="UP000002281"/>
    </source>
</evidence>
<reference evidence="3 4" key="1">
    <citation type="journal article" date="2009" name="Science">
        <title>Genome sequence, comparative analysis, and population genetics of the domestic horse.</title>
        <authorList>
            <consortium name="Broad Institute Genome Sequencing Platform"/>
            <consortium name="Broad Institute Whole Genome Assembly Team"/>
            <person name="Wade C.M."/>
            <person name="Giulotto E."/>
            <person name="Sigurdsson S."/>
            <person name="Zoli M."/>
            <person name="Gnerre S."/>
            <person name="Imsland F."/>
            <person name="Lear T.L."/>
            <person name="Adelson D.L."/>
            <person name="Bailey E."/>
            <person name="Bellone R.R."/>
            <person name="Bloecker H."/>
            <person name="Distl O."/>
            <person name="Edgar R.C."/>
            <person name="Garber M."/>
            <person name="Leeb T."/>
            <person name="Mauceli E."/>
            <person name="MacLeod J.N."/>
            <person name="Penedo M.C.T."/>
            <person name="Raison J.M."/>
            <person name="Sharpe T."/>
            <person name="Vogel J."/>
            <person name="Andersson L."/>
            <person name="Antczak D.F."/>
            <person name="Biagi T."/>
            <person name="Binns M.M."/>
            <person name="Chowdhary B.P."/>
            <person name="Coleman S.J."/>
            <person name="Della Valle G."/>
            <person name="Fryc S."/>
            <person name="Guerin G."/>
            <person name="Hasegawa T."/>
            <person name="Hill E.W."/>
            <person name="Jurka J."/>
            <person name="Kiialainen A."/>
            <person name="Lindgren G."/>
            <person name="Liu J."/>
            <person name="Magnani E."/>
            <person name="Mickelson J.R."/>
            <person name="Murray J."/>
            <person name="Nergadze S.G."/>
            <person name="Onofrio R."/>
            <person name="Pedroni S."/>
            <person name="Piras M.F."/>
            <person name="Raudsepp T."/>
            <person name="Rocchi M."/>
            <person name="Roeed K.H."/>
            <person name="Ryder O.A."/>
            <person name="Searle S."/>
            <person name="Skow L."/>
            <person name="Swinburne J.E."/>
            <person name="Syvaenen A.C."/>
            <person name="Tozaki T."/>
            <person name="Valberg S.J."/>
            <person name="Vaudin M."/>
            <person name="White J.R."/>
            <person name="Zody M.C."/>
            <person name="Lander E.S."/>
            <person name="Lindblad-Toh K."/>
        </authorList>
    </citation>
    <scope>NUCLEOTIDE SEQUENCE [LARGE SCALE GENOMIC DNA]</scope>
    <source>
        <strain evidence="3 4">Thoroughbred</strain>
    </source>
</reference>
<dbReference type="GO" id="GO:0003727">
    <property type="term" value="F:single-stranded RNA binding"/>
    <property type="evidence" value="ECO:0000318"/>
    <property type="project" value="GO_Central"/>
</dbReference>
<evidence type="ECO:0000259" key="1">
    <source>
        <dbReference type="Pfam" id="PF02994"/>
    </source>
</evidence>
<reference evidence="3" key="3">
    <citation type="submission" date="2025-09" db="UniProtKB">
        <authorList>
            <consortium name="Ensembl"/>
        </authorList>
    </citation>
    <scope>IDENTIFICATION</scope>
    <source>
        <strain evidence="3">Thoroughbred</strain>
    </source>
</reference>
<dbReference type="AlphaFoldDB" id="A0A9L0SV47"/>
<dbReference type="Pfam" id="PF17489">
    <property type="entry name" value="Tnp_22_trimer"/>
    <property type="match status" value="1"/>
</dbReference>
<organism evidence="3 4">
    <name type="scientific">Equus caballus</name>
    <name type="common">Horse</name>
    <dbReference type="NCBI Taxonomy" id="9796"/>
    <lineage>
        <taxon>Eukaryota</taxon>
        <taxon>Metazoa</taxon>
        <taxon>Chordata</taxon>
        <taxon>Craniata</taxon>
        <taxon>Vertebrata</taxon>
        <taxon>Euteleostomi</taxon>
        <taxon>Mammalia</taxon>
        <taxon>Eutheria</taxon>
        <taxon>Laurasiatheria</taxon>
        <taxon>Perissodactyla</taxon>
        <taxon>Equidae</taxon>
        <taxon>Equus</taxon>
    </lineage>
</organism>
<accession>A0A9L0SV47</accession>
<dbReference type="InterPro" id="IPR035301">
    <property type="entry name" value="L1_trimer"/>
</dbReference>
<dbReference type="Proteomes" id="UP000002281">
    <property type="component" value="Chromosome 15"/>
</dbReference>
<dbReference type="GeneTree" id="ENSGT01150000286982"/>
<dbReference type="InterPro" id="IPR004244">
    <property type="entry name" value="Transposase_22"/>
</dbReference>
<keyword evidence="4" id="KW-1185">Reference proteome</keyword>
<proteinExistence type="predicted"/>
<dbReference type="Ensembl" id="ENSECAT00000128460.1">
    <property type="protein sequence ID" value="ENSECAP00000079917.1"/>
    <property type="gene ID" value="ENSECAG00000050309.1"/>
</dbReference>
<evidence type="ECO:0008006" key="5">
    <source>
        <dbReference type="Google" id="ProtNLM"/>
    </source>
</evidence>
<evidence type="ECO:0000313" key="3">
    <source>
        <dbReference type="Ensembl" id="ENSECAP00000079917.1"/>
    </source>
</evidence>
<dbReference type="InterPro" id="IPR043636">
    <property type="entry name" value="L1_RRM_dom"/>
</dbReference>
<dbReference type="Pfam" id="PF02994">
    <property type="entry name" value="Transposase_22"/>
    <property type="match status" value="1"/>
</dbReference>
<dbReference type="Gene3D" id="3.30.70.1820">
    <property type="entry name" value="L1 transposable element, RRM domain"/>
    <property type="match status" value="1"/>
</dbReference>
<evidence type="ECO:0000259" key="2">
    <source>
        <dbReference type="Pfam" id="PF17489"/>
    </source>
</evidence>
<dbReference type="GO" id="GO:1990904">
    <property type="term" value="C:ribonucleoprotein complex"/>
    <property type="evidence" value="ECO:0000318"/>
    <property type="project" value="GO_Central"/>
</dbReference>
<feature type="domain" description="L1 transposable element trimerization" evidence="2">
    <location>
        <begin position="36"/>
        <end position="74"/>
    </location>
</feature>